<organism evidence="1 2">
    <name type="scientific">Araneus ventricosus</name>
    <name type="common">Orbweaver spider</name>
    <name type="synonym">Epeira ventricosa</name>
    <dbReference type="NCBI Taxonomy" id="182803"/>
    <lineage>
        <taxon>Eukaryota</taxon>
        <taxon>Metazoa</taxon>
        <taxon>Ecdysozoa</taxon>
        <taxon>Arthropoda</taxon>
        <taxon>Chelicerata</taxon>
        <taxon>Arachnida</taxon>
        <taxon>Araneae</taxon>
        <taxon>Araneomorphae</taxon>
        <taxon>Entelegynae</taxon>
        <taxon>Araneoidea</taxon>
        <taxon>Araneidae</taxon>
        <taxon>Araneus</taxon>
    </lineage>
</organism>
<dbReference type="OrthoDB" id="6514649at2759"/>
<keyword evidence="2" id="KW-1185">Reference proteome</keyword>
<dbReference type="EMBL" id="BGPR01001207">
    <property type="protein sequence ID" value="GBM48241.1"/>
    <property type="molecule type" value="Genomic_DNA"/>
</dbReference>
<dbReference type="AlphaFoldDB" id="A0A4Y2G4D3"/>
<gene>
    <name evidence="1" type="ORF">AVEN_72506_1</name>
</gene>
<dbReference type="Proteomes" id="UP000499080">
    <property type="component" value="Unassembled WGS sequence"/>
</dbReference>
<protein>
    <recommendedName>
        <fullName evidence="3">RNase H type-1 domain-containing protein</fullName>
    </recommendedName>
</protein>
<name>A0A4Y2G4D3_ARAVE</name>
<sequence>MAVSRVTLLTTRCSTTKSRMVSDWKIWAGEKDQRMTRSSPAPRRCTAAAIRGAAPSFTKESVQAVANPCSRNTTAREVCKSLITNKQIHISWIKAHVGYEEADRLAEEYAKSDKVPLFLKLRAPS</sequence>
<proteinExistence type="predicted"/>
<accession>A0A4Y2G4D3</accession>
<evidence type="ECO:0008006" key="3">
    <source>
        <dbReference type="Google" id="ProtNLM"/>
    </source>
</evidence>
<evidence type="ECO:0000313" key="2">
    <source>
        <dbReference type="Proteomes" id="UP000499080"/>
    </source>
</evidence>
<comment type="caution">
    <text evidence="1">The sequence shown here is derived from an EMBL/GenBank/DDBJ whole genome shotgun (WGS) entry which is preliminary data.</text>
</comment>
<reference evidence="1 2" key="1">
    <citation type="journal article" date="2019" name="Sci. Rep.">
        <title>Orb-weaving spider Araneus ventricosus genome elucidates the spidroin gene catalogue.</title>
        <authorList>
            <person name="Kono N."/>
            <person name="Nakamura H."/>
            <person name="Ohtoshi R."/>
            <person name="Moran D.A.P."/>
            <person name="Shinohara A."/>
            <person name="Yoshida Y."/>
            <person name="Fujiwara M."/>
            <person name="Mori M."/>
            <person name="Tomita M."/>
            <person name="Arakawa K."/>
        </authorList>
    </citation>
    <scope>NUCLEOTIDE SEQUENCE [LARGE SCALE GENOMIC DNA]</scope>
</reference>
<evidence type="ECO:0000313" key="1">
    <source>
        <dbReference type="EMBL" id="GBM48241.1"/>
    </source>
</evidence>